<feature type="transmembrane region" description="Helical" evidence="1">
    <location>
        <begin position="36"/>
        <end position="60"/>
    </location>
</feature>
<organism evidence="2 3">
    <name type="scientific">Escherichia phage vB_EcoM_SophiaRose</name>
    <dbReference type="NCBI Taxonomy" id="2836106"/>
    <lineage>
        <taxon>Viruses</taxon>
        <taxon>Duplodnaviria</taxon>
        <taxon>Heunggongvirae</taxon>
        <taxon>Uroviricota</taxon>
        <taxon>Caudoviricetes</taxon>
        <taxon>Vequintavirinae</taxon>
        <taxon>Vequintavirus</taxon>
        <taxon>Vequintavirus sophiarose</taxon>
    </lineage>
</organism>
<evidence type="ECO:0000313" key="3">
    <source>
        <dbReference type="Proteomes" id="UP000827377"/>
    </source>
</evidence>
<keyword evidence="1" id="KW-0812">Transmembrane</keyword>
<keyword evidence="3" id="KW-1185">Reference proteome</keyword>
<accession>A0AAE7S789</accession>
<gene>
    <name evidence="2" type="ORF">SOPHIAROSE_183</name>
</gene>
<keyword evidence="1" id="KW-1133">Transmembrane helix</keyword>
<sequence length="134" mass="15300">MLNRTAKEVHRMEFIILAVLVALFNAWIAGKMGRSAFLWFIISIFLGVVATIVLVILAIVDKGDNRKGKVFSDLYDAQTFVNAYYSDLPVSLRCSLAQQVFDEAKTRDHAHEICLTEADRLFERNRKYVGQPFK</sequence>
<feature type="transmembrane region" description="Helical" evidence="1">
    <location>
        <begin position="12"/>
        <end position="30"/>
    </location>
</feature>
<evidence type="ECO:0000256" key="1">
    <source>
        <dbReference type="SAM" id="Phobius"/>
    </source>
</evidence>
<reference evidence="2 3" key="1">
    <citation type="submission" date="2021-03" db="EMBL/GenBank/DDBJ databases">
        <authorList>
            <person name="Thompson D.W."/>
            <person name="Brown H.M.F."/>
            <person name="Thompson S.D."/>
            <person name="Grose J.H."/>
        </authorList>
    </citation>
    <scope>NUCLEOTIDE SEQUENCE [LARGE SCALE GENOMIC DNA]</scope>
</reference>
<keyword evidence="1" id="KW-0472">Membrane</keyword>
<dbReference type="EMBL" id="MW748998">
    <property type="protein sequence ID" value="QXN68957.1"/>
    <property type="molecule type" value="Genomic_DNA"/>
</dbReference>
<dbReference type="Proteomes" id="UP000827377">
    <property type="component" value="Segment"/>
</dbReference>
<proteinExistence type="predicted"/>
<name>A0AAE7S789_9CAUD</name>
<evidence type="ECO:0000313" key="2">
    <source>
        <dbReference type="EMBL" id="QXN68957.1"/>
    </source>
</evidence>
<protein>
    <submittedName>
        <fullName evidence="2">Membrane protein</fullName>
    </submittedName>
</protein>